<feature type="binding site" evidence="19">
    <location>
        <position position="224"/>
    </location>
    <ligand>
        <name>Mg(2+)</name>
        <dbReference type="ChEBI" id="CHEBI:18420"/>
        <label>1</label>
    </ligand>
</feature>
<keyword evidence="9 19" id="KW-0479">Metal-binding</keyword>
<feature type="binding site" evidence="19">
    <location>
        <position position="254"/>
    </location>
    <ligand>
        <name>Mg(2+)</name>
        <dbReference type="ChEBI" id="CHEBI:18420"/>
        <label>1</label>
    </ligand>
</feature>
<comment type="similarity">
    <text evidence="5 17">Belongs to the folylpolyglutamate synthase family.</text>
</comment>
<evidence type="ECO:0000256" key="18">
    <source>
        <dbReference type="PIRSR" id="PIRSR038895-1"/>
    </source>
</evidence>
<comment type="pathway">
    <text evidence="4 17">Cofactor biosynthesis; tetrahydrofolylpolyglutamate biosynthesis.</text>
</comment>
<dbReference type="InterPro" id="IPR023600">
    <property type="entry name" value="Folylpolyglutamate_synth_euk"/>
</dbReference>
<dbReference type="PANTHER" id="PTHR11136:SF5">
    <property type="entry name" value="FOLYLPOLYGLUTAMATE SYNTHASE, MITOCHONDRIAL"/>
    <property type="match status" value="1"/>
</dbReference>
<evidence type="ECO:0000256" key="1">
    <source>
        <dbReference type="ARBA" id="ARBA00004273"/>
    </source>
</evidence>
<feature type="binding site" evidence="18">
    <location>
        <position position="372"/>
    </location>
    <ligand>
        <name>ATP</name>
        <dbReference type="ChEBI" id="CHEBI:30616"/>
    </ligand>
</feature>
<dbReference type="GO" id="GO:0005829">
    <property type="term" value="C:cytosol"/>
    <property type="evidence" value="ECO:0007669"/>
    <property type="project" value="TreeGrafter"/>
</dbReference>
<dbReference type="PANTHER" id="PTHR11136">
    <property type="entry name" value="FOLYLPOLYGLUTAMATE SYNTHASE-RELATED"/>
    <property type="match status" value="1"/>
</dbReference>
<dbReference type="GO" id="GO:0046872">
    <property type="term" value="F:metal ion binding"/>
    <property type="evidence" value="ECO:0007669"/>
    <property type="project" value="UniProtKB-KW"/>
</dbReference>
<dbReference type="SUPFAM" id="SSF53244">
    <property type="entry name" value="MurD-like peptide ligases, peptide-binding domain"/>
    <property type="match status" value="1"/>
</dbReference>
<evidence type="ECO:0000313" key="22">
    <source>
        <dbReference type="EMBL" id="KAK0383954.1"/>
    </source>
</evidence>
<keyword evidence="15" id="KW-0472">Membrane</keyword>
<comment type="catalytic activity">
    <reaction evidence="16 17">
        <text>(6S)-5,6,7,8-tetrahydrofolyl-(gamma-L-Glu)(n) + L-glutamate + ATP = (6S)-5,6,7,8-tetrahydrofolyl-(gamma-L-Glu)(n+1) + ADP + phosphate + H(+)</text>
        <dbReference type="Rhea" id="RHEA:10580"/>
        <dbReference type="Rhea" id="RHEA-COMP:14738"/>
        <dbReference type="Rhea" id="RHEA-COMP:14740"/>
        <dbReference type="ChEBI" id="CHEBI:15378"/>
        <dbReference type="ChEBI" id="CHEBI:29985"/>
        <dbReference type="ChEBI" id="CHEBI:30616"/>
        <dbReference type="ChEBI" id="CHEBI:43474"/>
        <dbReference type="ChEBI" id="CHEBI:141005"/>
        <dbReference type="ChEBI" id="CHEBI:456216"/>
        <dbReference type="EC" id="6.3.2.17"/>
    </reaction>
</comment>
<evidence type="ECO:0000256" key="3">
    <source>
        <dbReference type="ARBA" id="ARBA00004496"/>
    </source>
</evidence>
<dbReference type="PIRSF" id="PIRSF038895">
    <property type="entry name" value="FPGS"/>
    <property type="match status" value="1"/>
</dbReference>
<dbReference type="InterPro" id="IPR018109">
    <property type="entry name" value="Folylpolyglutamate_synth_CS"/>
</dbReference>
<keyword evidence="13 19" id="KW-0460">Magnesium</keyword>
<name>A0AA39GBJ7_SARSR</name>
<keyword evidence="8 17" id="KW-0436">Ligase</keyword>
<evidence type="ECO:0000256" key="17">
    <source>
        <dbReference type="PIRNR" id="PIRNR038895"/>
    </source>
</evidence>
<dbReference type="InterPro" id="IPR001645">
    <property type="entry name" value="Folylpolyglutamate_synth"/>
</dbReference>
<keyword evidence="10 18" id="KW-0547">Nucleotide-binding</keyword>
<evidence type="ECO:0000256" key="2">
    <source>
        <dbReference type="ARBA" id="ARBA00004305"/>
    </source>
</evidence>
<dbReference type="GO" id="GO:0005743">
    <property type="term" value="C:mitochondrial inner membrane"/>
    <property type="evidence" value="ECO:0007669"/>
    <property type="project" value="UniProtKB-SubCell"/>
</dbReference>
<evidence type="ECO:0000313" key="23">
    <source>
        <dbReference type="Proteomes" id="UP001175261"/>
    </source>
</evidence>
<comment type="cofactor">
    <cofactor evidence="17">
        <name>a monovalent cation</name>
        <dbReference type="ChEBI" id="CHEBI:60242"/>
    </cofactor>
    <text evidence="17">A monovalent cation.</text>
</comment>
<dbReference type="Proteomes" id="UP001175261">
    <property type="component" value="Unassembled WGS sequence"/>
</dbReference>
<protein>
    <recommendedName>
        <fullName evidence="17">Folylpolyglutamate synthase</fullName>
        <ecNumber evidence="17">6.3.2.17</ecNumber>
    </recommendedName>
    <alternativeName>
        <fullName evidence="17">Folylpoly-gamma-glutamate synthetase</fullName>
    </alternativeName>
    <alternativeName>
        <fullName evidence="17">Tetrahydrofolylpolyglutamate synthase</fullName>
    </alternativeName>
</protein>
<evidence type="ECO:0000256" key="16">
    <source>
        <dbReference type="ARBA" id="ARBA00047493"/>
    </source>
</evidence>
<dbReference type="PROSITE" id="PS01012">
    <property type="entry name" value="FOLYLPOLYGLU_SYNT_2"/>
    <property type="match status" value="1"/>
</dbReference>
<dbReference type="InterPro" id="IPR004101">
    <property type="entry name" value="Mur_ligase_C"/>
</dbReference>
<evidence type="ECO:0000256" key="11">
    <source>
        <dbReference type="ARBA" id="ARBA00022792"/>
    </source>
</evidence>
<evidence type="ECO:0000256" key="6">
    <source>
        <dbReference type="ARBA" id="ARBA00022490"/>
    </source>
</evidence>
<keyword evidence="12 18" id="KW-0067">ATP-binding</keyword>
<evidence type="ECO:0000256" key="8">
    <source>
        <dbReference type="ARBA" id="ARBA00022598"/>
    </source>
</evidence>
<dbReference type="SUPFAM" id="SSF53623">
    <property type="entry name" value="MurD-like peptide ligases, catalytic domain"/>
    <property type="match status" value="1"/>
</dbReference>
<keyword evidence="23" id="KW-1185">Reference proteome</keyword>
<comment type="subcellular location">
    <subcellularLocation>
        <location evidence="3">Cytoplasm</location>
    </subcellularLocation>
    <subcellularLocation>
        <location evidence="1">Mitochondrion inner membrane</location>
    </subcellularLocation>
    <subcellularLocation>
        <location evidence="2">Mitochondrion matrix</location>
    </subcellularLocation>
</comment>
<dbReference type="InterPro" id="IPR036615">
    <property type="entry name" value="Mur_ligase_C_dom_sf"/>
</dbReference>
<dbReference type="GO" id="GO:0006730">
    <property type="term" value="P:one-carbon metabolic process"/>
    <property type="evidence" value="ECO:0007669"/>
    <property type="project" value="UniProtKB-KW"/>
</dbReference>
<feature type="domain" description="Mur ligase C-terminal" evidence="21">
    <location>
        <begin position="371"/>
        <end position="511"/>
    </location>
</feature>
<evidence type="ECO:0000256" key="20">
    <source>
        <dbReference type="SAM" id="MobiDB-lite"/>
    </source>
</evidence>
<feature type="binding site" evidence="18">
    <location>
        <position position="386"/>
    </location>
    <ligand>
        <name>ATP</name>
        <dbReference type="ChEBI" id="CHEBI:30616"/>
    </ligand>
</feature>
<dbReference type="EMBL" id="JAPDFR010000008">
    <property type="protein sequence ID" value="KAK0383954.1"/>
    <property type="molecule type" value="Genomic_DNA"/>
</dbReference>
<evidence type="ECO:0000256" key="5">
    <source>
        <dbReference type="ARBA" id="ARBA00008276"/>
    </source>
</evidence>
<keyword evidence="7 17" id="KW-0554">One-carbon metabolism</keyword>
<evidence type="ECO:0000256" key="13">
    <source>
        <dbReference type="ARBA" id="ARBA00022842"/>
    </source>
</evidence>
<dbReference type="Pfam" id="PF02875">
    <property type="entry name" value="Mur_ligase_C"/>
    <property type="match status" value="1"/>
</dbReference>
<sequence length="528" mass="58101">MSRYDSILNLQTMRPVTRRSWMNESSTSRRRLSIQSRSYDDALQRLSLIASNRRVTSLFESAKPAGTPSPPSNLNAQAIPEMITSLRQAGYTPQDLASMRHIHVAGTKGKGSVCAFATSLLLRHHHHHHNRSRLSGSGVGTYTSPHLISPRERIAVDGEPVDKDVFAESVLEIWDRFTEAGVAEMGLSAEEAEGAASKPFYFRFMTIVAWHIFLKLGIRDVVMECGIGGEYDATNVLPAEAVSAAVITQLGIDHVAMLGDTVEKIAWHKAGILKPNVVGFTRRIPDQPSVMDVLRERAVEKQARLVEVDDALIKAWGGVEGTLKGGFQRYNQALALMAVRQHLGLNTDPSSALQDVSPQEVAGLEQARLRGRCEIISQNDVTWYLDGAHTQESLEQVAHWFRQSVPSDDAKPILIFNQQERDASHLLEHLVTAIDRRPNAFSHALFTRNDQSSSQEDGETQDLSVQRRAAGKMTELDPLCKTMVFGNIQDTVEEARSLAREGGGKVLVTGSLHLVGGVLQALEPGEVS</sequence>
<dbReference type="GO" id="GO:0005759">
    <property type="term" value="C:mitochondrial matrix"/>
    <property type="evidence" value="ECO:0007669"/>
    <property type="project" value="UniProtKB-SubCell"/>
</dbReference>
<evidence type="ECO:0000256" key="14">
    <source>
        <dbReference type="ARBA" id="ARBA00023128"/>
    </source>
</evidence>
<evidence type="ECO:0000256" key="7">
    <source>
        <dbReference type="ARBA" id="ARBA00022563"/>
    </source>
</evidence>
<keyword evidence="14" id="KW-0496">Mitochondrion</keyword>
<gene>
    <name evidence="22" type="ORF">NLU13_8043</name>
</gene>
<feature type="binding site" evidence="19">
    <location>
        <position position="144"/>
    </location>
    <ligand>
        <name>Mg(2+)</name>
        <dbReference type="ChEBI" id="CHEBI:18420"/>
        <label>1</label>
    </ligand>
</feature>
<dbReference type="Gene3D" id="3.40.1190.10">
    <property type="entry name" value="Mur-like, catalytic domain"/>
    <property type="match status" value="1"/>
</dbReference>
<keyword evidence="11" id="KW-0999">Mitochondrion inner membrane</keyword>
<evidence type="ECO:0000256" key="10">
    <source>
        <dbReference type="ARBA" id="ARBA00022741"/>
    </source>
</evidence>
<evidence type="ECO:0000256" key="12">
    <source>
        <dbReference type="ARBA" id="ARBA00022840"/>
    </source>
</evidence>
<evidence type="ECO:0000256" key="19">
    <source>
        <dbReference type="PIRSR" id="PIRSR038895-2"/>
    </source>
</evidence>
<organism evidence="22 23">
    <name type="scientific">Sarocladium strictum</name>
    <name type="common">Black bundle disease fungus</name>
    <name type="synonym">Acremonium strictum</name>
    <dbReference type="NCBI Taxonomy" id="5046"/>
    <lineage>
        <taxon>Eukaryota</taxon>
        <taxon>Fungi</taxon>
        <taxon>Dikarya</taxon>
        <taxon>Ascomycota</taxon>
        <taxon>Pezizomycotina</taxon>
        <taxon>Sordariomycetes</taxon>
        <taxon>Hypocreomycetidae</taxon>
        <taxon>Hypocreales</taxon>
        <taxon>Sarocladiaceae</taxon>
        <taxon>Sarocladium</taxon>
    </lineage>
</organism>
<dbReference type="EC" id="6.3.2.17" evidence="17"/>
<dbReference type="NCBIfam" id="TIGR01499">
    <property type="entry name" value="folC"/>
    <property type="match status" value="1"/>
</dbReference>
<feature type="region of interest" description="Disordered" evidence="20">
    <location>
        <begin position="447"/>
        <end position="468"/>
    </location>
</feature>
<evidence type="ECO:0000256" key="15">
    <source>
        <dbReference type="ARBA" id="ARBA00023136"/>
    </source>
</evidence>
<dbReference type="AlphaFoldDB" id="A0AA39GBJ7"/>
<dbReference type="Gene3D" id="3.90.190.20">
    <property type="entry name" value="Mur ligase, C-terminal domain"/>
    <property type="match status" value="1"/>
</dbReference>
<evidence type="ECO:0000256" key="4">
    <source>
        <dbReference type="ARBA" id="ARBA00005150"/>
    </source>
</evidence>
<reference evidence="22" key="1">
    <citation type="submission" date="2022-10" db="EMBL/GenBank/DDBJ databases">
        <title>Determination and structural analysis of whole genome sequence of Sarocladium strictum F4-1.</title>
        <authorList>
            <person name="Hu L."/>
            <person name="Jiang Y."/>
        </authorList>
    </citation>
    <scope>NUCLEOTIDE SEQUENCE</scope>
    <source>
        <strain evidence="22">F4-1</strain>
    </source>
</reference>
<dbReference type="InterPro" id="IPR036565">
    <property type="entry name" value="Mur-like_cat_sf"/>
</dbReference>
<proteinExistence type="inferred from homology"/>
<comment type="function">
    <text evidence="17">Catalyzes conversion of folates to polyglutamate derivatives allowing concentration of folate compounds in the cell and the intracellular retention of these cofactors, which are important substrates for most of the folate-dependent enzymes that are involved in one-carbon transfer reactions involved in purine, pyrimidine and amino acid synthesis.</text>
</comment>
<dbReference type="GO" id="GO:0004326">
    <property type="term" value="F:tetrahydrofolylpolyglutamate synthase activity"/>
    <property type="evidence" value="ECO:0007669"/>
    <property type="project" value="UniProtKB-EC"/>
</dbReference>
<keyword evidence="6" id="KW-0963">Cytoplasm</keyword>
<accession>A0AA39GBJ7</accession>
<evidence type="ECO:0000259" key="21">
    <source>
        <dbReference type="Pfam" id="PF02875"/>
    </source>
</evidence>
<comment type="caution">
    <text evidence="22">The sequence shown here is derived from an EMBL/GenBank/DDBJ whole genome shotgun (WGS) entry which is preliminary data.</text>
</comment>
<dbReference type="GO" id="GO:0005524">
    <property type="term" value="F:ATP binding"/>
    <property type="evidence" value="ECO:0007669"/>
    <property type="project" value="UniProtKB-KW"/>
</dbReference>
<evidence type="ECO:0000256" key="9">
    <source>
        <dbReference type="ARBA" id="ARBA00022723"/>
    </source>
</evidence>